<name>A0A0D3JH44_EMIH1</name>
<feature type="compositionally biased region" description="Low complexity" evidence="1">
    <location>
        <begin position="212"/>
        <end position="231"/>
    </location>
</feature>
<sequence>MGGRHAATVSEILCLGAGSPLRQGEKRALATAGVTPKDAMARGQQKSVTGMRSGKAGGRRPSFNPAGAGKTLVRQMMLLPIMYIGSTMDWTATATFYAEATLLGVLVLGSLAIQVSIFLAQRKKEVAKVFDVGDATLMLDAEQINADGSVAAHAYDTAKLKMLRMQLIIAGVVVWFAHVPLLAGSFGLVVQLWDCKGLRIHLLGAAEKRPWGTTAANPPATATAATPPGATLRKVDESKALAKAAKGGAASGTGTGKSSKKGR</sequence>
<evidence type="ECO:0000256" key="2">
    <source>
        <dbReference type="SAM" id="Phobius"/>
    </source>
</evidence>
<dbReference type="KEGG" id="ehx:EMIHUDRAFT_195215"/>
<dbReference type="PaxDb" id="2903-EOD22829"/>
<dbReference type="EnsemblProtists" id="EOD22829">
    <property type="protein sequence ID" value="EOD22829"/>
    <property type="gene ID" value="EMIHUDRAFT_195215"/>
</dbReference>
<keyword evidence="4" id="KW-1185">Reference proteome</keyword>
<evidence type="ECO:0000313" key="3">
    <source>
        <dbReference type="EnsemblProtists" id="EOD22829"/>
    </source>
</evidence>
<reference evidence="4" key="1">
    <citation type="journal article" date="2013" name="Nature">
        <title>Pan genome of the phytoplankton Emiliania underpins its global distribution.</title>
        <authorList>
            <person name="Read B.A."/>
            <person name="Kegel J."/>
            <person name="Klute M.J."/>
            <person name="Kuo A."/>
            <person name="Lefebvre S.C."/>
            <person name="Maumus F."/>
            <person name="Mayer C."/>
            <person name="Miller J."/>
            <person name="Monier A."/>
            <person name="Salamov A."/>
            <person name="Young J."/>
            <person name="Aguilar M."/>
            <person name="Claverie J.M."/>
            <person name="Frickenhaus S."/>
            <person name="Gonzalez K."/>
            <person name="Herman E.K."/>
            <person name="Lin Y.C."/>
            <person name="Napier J."/>
            <person name="Ogata H."/>
            <person name="Sarno A.F."/>
            <person name="Shmutz J."/>
            <person name="Schroeder D."/>
            <person name="de Vargas C."/>
            <person name="Verret F."/>
            <person name="von Dassow P."/>
            <person name="Valentin K."/>
            <person name="Van de Peer Y."/>
            <person name="Wheeler G."/>
            <person name="Dacks J.B."/>
            <person name="Delwiche C.F."/>
            <person name="Dyhrman S.T."/>
            <person name="Glockner G."/>
            <person name="John U."/>
            <person name="Richards T."/>
            <person name="Worden A.Z."/>
            <person name="Zhang X."/>
            <person name="Grigoriev I.V."/>
            <person name="Allen A.E."/>
            <person name="Bidle K."/>
            <person name="Borodovsky M."/>
            <person name="Bowler C."/>
            <person name="Brownlee C."/>
            <person name="Cock J.M."/>
            <person name="Elias M."/>
            <person name="Gladyshev V.N."/>
            <person name="Groth M."/>
            <person name="Guda C."/>
            <person name="Hadaegh A."/>
            <person name="Iglesias-Rodriguez M.D."/>
            <person name="Jenkins J."/>
            <person name="Jones B.M."/>
            <person name="Lawson T."/>
            <person name="Leese F."/>
            <person name="Lindquist E."/>
            <person name="Lobanov A."/>
            <person name="Lomsadze A."/>
            <person name="Malik S.B."/>
            <person name="Marsh M.E."/>
            <person name="Mackinder L."/>
            <person name="Mock T."/>
            <person name="Mueller-Roeber B."/>
            <person name="Pagarete A."/>
            <person name="Parker M."/>
            <person name="Probert I."/>
            <person name="Quesneville H."/>
            <person name="Raines C."/>
            <person name="Rensing S.A."/>
            <person name="Riano-Pachon D.M."/>
            <person name="Richier S."/>
            <person name="Rokitta S."/>
            <person name="Shiraiwa Y."/>
            <person name="Soanes D.M."/>
            <person name="van der Giezen M."/>
            <person name="Wahlund T.M."/>
            <person name="Williams B."/>
            <person name="Wilson W."/>
            <person name="Wolfe G."/>
            <person name="Wurch L.L."/>
        </authorList>
    </citation>
    <scope>NUCLEOTIDE SEQUENCE</scope>
</reference>
<feature type="transmembrane region" description="Helical" evidence="2">
    <location>
        <begin position="102"/>
        <end position="120"/>
    </location>
</feature>
<reference evidence="3" key="2">
    <citation type="submission" date="2024-10" db="UniProtKB">
        <authorList>
            <consortium name="EnsemblProtists"/>
        </authorList>
    </citation>
    <scope>IDENTIFICATION</scope>
</reference>
<dbReference type="HOGENOM" id="CLU_1059344_0_0_1"/>
<protein>
    <submittedName>
        <fullName evidence="3">Uncharacterized protein</fullName>
    </submittedName>
</protein>
<keyword evidence="2" id="KW-0472">Membrane</keyword>
<dbReference type="AlphaFoldDB" id="A0A0D3JH44"/>
<evidence type="ECO:0000256" key="1">
    <source>
        <dbReference type="SAM" id="MobiDB-lite"/>
    </source>
</evidence>
<dbReference type="Proteomes" id="UP000013827">
    <property type="component" value="Unassembled WGS sequence"/>
</dbReference>
<feature type="region of interest" description="Disordered" evidence="1">
    <location>
        <begin position="36"/>
        <end position="64"/>
    </location>
</feature>
<dbReference type="GeneID" id="17268376"/>
<evidence type="ECO:0000313" key="4">
    <source>
        <dbReference type="Proteomes" id="UP000013827"/>
    </source>
</evidence>
<keyword evidence="2" id="KW-1133">Transmembrane helix</keyword>
<proteinExistence type="predicted"/>
<keyword evidence="2" id="KW-0812">Transmembrane</keyword>
<accession>A0A0D3JH44</accession>
<feature type="transmembrane region" description="Helical" evidence="2">
    <location>
        <begin position="167"/>
        <end position="193"/>
    </location>
</feature>
<dbReference type="RefSeq" id="XP_005775258.1">
    <property type="nucleotide sequence ID" value="XM_005775201.1"/>
</dbReference>
<organism evidence="3 4">
    <name type="scientific">Emiliania huxleyi (strain CCMP1516)</name>
    <dbReference type="NCBI Taxonomy" id="280463"/>
    <lineage>
        <taxon>Eukaryota</taxon>
        <taxon>Haptista</taxon>
        <taxon>Haptophyta</taxon>
        <taxon>Prymnesiophyceae</taxon>
        <taxon>Isochrysidales</taxon>
        <taxon>Noelaerhabdaceae</taxon>
        <taxon>Emiliania</taxon>
    </lineage>
</organism>
<feature type="region of interest" description="Disordered" evidence="1">
    <location>
        <begin position="211"/>
        <end position="263"/>
    </location>
</feature>